<dbReference type="Proteomes" id="UP000037069">
    <property type="component" value="Unassembled WGS sequence"/>
</dbReference>
<sequence length="160" mass="17515">MPDDIILSVSLPLSLRVNVPQLRGFRSSIFDSLAVPDITSSVDGERLSDSVVGFCRKDLPFTDKRVAAIRVVSEEFLTNSNNNCAPLDSSETGKFPLYALPPPAPPAPVVPPCISMSNVEDNDGPSQWHFIHLLSHSVWWVDMANIIPIFNAIITTTISK</sequence>
<evidence type="ECO:0000313" key="2">
    <source>
        <dbReference type="Proteomes" id="UP000037069"/>
    </source>
</evidence>
<organism evidence="1 2">
    <name type="scientific">Lucilia cuprina</name>
    <name type="common">Green bottle fly</name>
    <name type="synonym">Australian sheep blowfly</name>
    <dbReference type="NCBI Taxonomy" id="7375"/>
    <lineage>
        <taxon>Eukaryota</taxon>
        <taxon>Metazoa</taxon>
        <taxon>Ecdysozoa</taxon>
        <taxon>Arthropoda</taxon>
        <taxon>Hexapoda</taxon>
        <taxon>Insecta</taxon>
        <taxon>Pterygota</taxon>
        <taxon>Neoptera</taxon>
        <taxon>Endopterygota</taxon>
        <taxon>Diptera</taxon>
        <taxon>Brachycera</taxon>
        <taxon>Muscomorpha</taxon>
        <taxon>Oestroidea</taxon>
        <taxon>Calliphoridae</taxon>
        <taxon>Luciliinae</taxon>
        <taxon>Lucilia</taxon>
    </lineage>
</organism>
<reference evidence="1 2" key="1">
    <citation type="journal article" date="2015" name="Nat. Commun.">
        <title>Lucilia cuprina genome unlocks parasitic fly biology to underpin future interventions.</title>
        <authorList>
            <person name="Anstead C.A."/>
            <person name="Korhonen P.K."/>
            <person name="Young N.D."/>
            <person name="Hall R.S."/>
            <person name="Jex A.R."/>
            <person name="Murali S.C."/>
            <person name="Hughes D.S."/>
            <person name="Lee S.F."/>
            <person name="Perry T."/>
            <person name="Stroehlein A.J."/>
            <person name="Ansell B.R."/>
            <person name="Breugelmans B."/>
            <person name="Hofmann A."/>
            <person name="Qu J."/>
            <person name="Dugan S."/>
            <person name="Lee S.L."/>
            <person name="Chao H."/>
            <person name="Dinh H."/>
            <person name="Han Y."/>
            <person name="Doddapaneni H.V."/>
            <person name="Worley K.C."/>
            <person name="Muzny D.M."/>
            <person name="Ioannidis P."/>
            <person name="Waterhouse R.M."/>
            <person name="Zdobnov E.M."/>
            <person name="James P.J."/>
            <person name="Bagnall N.H."/>
            <person name="Kotze A.C."/>
            <person name="Gibbs R.A."/>
            <person name="Richards S."/>
            <person name="Batterham P."/>
            <person name="Gasser R.B."/>
        </authorList>
    </citation>
    <scope>NUCLEOTIDE SEQUENCE [LARGE SCALE GENOMIC DNA]</scope>
    <source>
        <strain evidence="1 2">LS</strain>
        <tissue evidence="1">Full body</tissue>
    </source>
</reference>
<evidence type="ECO:0000313" key="1">
    <source>
        <dbReference type="EMBL" id="KNC22135.1"/>
    </source>
</evidence>
<name>A0A0L0BPX5_LUCCU</name>
<dbReference type="EMBL" id="JRES01001542">
    <property type="protein sequence ID" value="KNC22135.1"/>
    <property type="molecule type" value="Genomic_DNA"/>
</dbReference>
<dbReference type="AlphaFoldDB" id="A0A0L0BPX5"/>
<gene>
    <name evidence="1" type="ORF">FF38_00671</name>
</gene>
<protein>
    <submittedName>
        <fullName evidence="1">Uncharacterized protein</fullName>
    </submittedName>
</protein>
<keyword evidence="2" id="KW-1185">Reference proteome</keyword>
<accession>A0A0L0BPX5</accession>
<proteinExistence type="predicted"/>
<comment type="caution">
    <text evidence="1">The sequence shown here is derived from an EMBL/GenBank/DDBJ whole genome shotgun (WGS) entry which is preliminary data.</text>
</comment>